<dbReference type="EMBL" id="JBDODL010000807">
    <property type="protein sequence ID" value="MES1920689.1"/>
    <property type="molecule type" value="Genomic_DNA"/>
</dbReference>
<name>A0ABV2ALZ6_9EUKA</name>
<evidence type="ECO:0000259" key="1">
    <source>
        <dbReference type="Pfam" id="PF00899"/>
    </source>
</evidence>
<proteinExistence type="predicted"/>
<dbReference type="Gene3D" id="3.40.50.720">
    <property type="entry name" value="NAD(P)-binding Rossmann-like Domain"/>
    <property type="match status" value="1"/>
</dbReference>
<dbReference type="InterPro" id="IPR035985">
    <property type="entry name" value="Ubiquitin-activating_enz"/>
</dbReference>
<accession>A0ABV2ALZ6</accession>
<keyword evidence="3" id="KW-1185">Reference proteome</keyword>
<reference evidence="2 3" key="1">
    <citation type="journal article" date="2024" name="BMC Biol.">
        <title>Comparative genomics of Ascetosporea gives new insight into the evolutionary basis for animal parasitism in Rhizaria.</title>
        <authorList>
            <person name="Hiltunen Thoren M."/>
            <person name="Onut-Brannstrom I."/>
            <person name="Alfjorden A."/>
            <person name="Peckova H."/>
            <person name="Swords F."/>
            <person name="Hooper C."/>
            <person name="Holzer A.S."/>
            <person name="Bass D."/>
            <person name="Burki F."/>
        </authorList>
    </citation>
    <scope>NUCLEOTIDE SEQUENCE [LARGE SCALE GENOMIC DNA]</scope>
    <source>
        <strain evidence="2">20-A016</strain>
    </source>
</reference>
<evidence type="ECO:0000313" key="3">
    <source>
        <dbReference type="Proteomes" id="UP001439008"/>
    </source>
</evidence>
<comment type="caution">
    <text evidence="2">The sequence shown here is derived from an EMBL/GenBank/DDBJ whole genome shotgun (WGS) entry which is preliminary data.</text>
</comment>
<dbReference type="PANTHER" id="PTHR10953">
    <property type="entry name" value="UBIQUITIN-ACTIVATING ENZYME E1"/>
    <property type="match status" value="1"/>
</dbReference>
<dbReference type="SUPFAM" id="SSF69572">
    <property type="entry name" value="Activating enzymes of the ubiquitin-like proteins"/>
    <property type="match status" value="1"/>
</dbReference>
<dbReference type="InterPro" id="IPR045886">
    <property type="entry name" value="ThiF/MoeB/HesA"/>
</dbReference>
<dbReference type="Pfam" id="PF00899">
    <property type="entry name" value="ThiF"/>
    <property type="match status" value="1"/>
</dbReference>
<protein>
    <recommendedName>
        <fullName evidence="1">THIF-type NAD/FAD binding fold domain-containing protein</fullName>
    </recommendedName>
</protein>
<sequence length="374" mass="42917">MTLFGINKNNNFQHILLIGAGGIGGELLKNLSIFNFAKVTIVDHDKIEASNLPRQLYFRKSDLNFSKIAVLAQKLKSSKLIFFENDIRDFEIHFFDQFDLVISCVDNIETRRYTANLLFQKYLFCNIKIPFFDCGSEGFAGQLRIYEFDKGPCFDCTKELFKSETDSYPLCSKNLSFEEAVLATKKSLFPSTPKEKLSILQIEKIHEAIMTKKPSLHSKFNSLEKTKSLLKSVVVPTLNTTNSIIAGICSVQIKNFGNNRNNLFTFNGEKGAYFANFELRKNENCVCANFEKICLKVKNGKGFGIPFLKKNLKTEKNDFIKFYKSKFGQTDYFCLEDSCRDKILRDRFEELIGTNENFMIICKNKICFVNLAKC</sequence>
<dbReference type="PANTHER" id="PTHR10953:SF5">
    <property type="entry name" value="SUMO-ACTIVATING ENZYME SUBUNIT 2"/>
    <property type="match status" value="1"/>
</dbReference>
<organism evidence="2 3">
    <name type="scientific">Bonamia ostreae</name>
    <dbReference type="NCBI Taxonomy" id="126728"/>
    <lineage>
        <taxon>Eukaryota</taxon>
        <taxon>Sar</taxon>
        <taxon>Rhizaria</taxon>
        <taxon>Endomyxa</taxon>
        <taxon>Ascetosporea</taxon>
        <taxon>Haplosporida</taxon>
        <taxon>Bonamia</taxon>
    </lineage>
</organism>
<dbReference type="Proteomes" id="UP001439008">
    <property type="component" value="Unassembled WGS sequence"/>
</dbReference>
<dbReference type="InterPro" id="IPR000594">
    <property type="entry name" value="ThiF_NAD_FAD-bd"/>
</dbReference>
<evidence type="ECO:0000313" key="2">
    <source>
        <dbReference type="EMBL" id="MES1920689.1"/>
    </source>
</evidence>
<gene>
    <name evidence="2" type="ORF">MHBO_002334</name>
</gene>
<feature type="domain" description="THIF-type NAD/FAD binding fold" evidence="1">
    <location>
        <begin position="13"/>
        <end position="286"/>
    </location>
</feature>